<dbReference type="AlphaFoldDB" id="A0A5R9BY49"/>
<accession>A0A5R9BY49</accession>
<dbReference type="OrthoDB" id="2192445at2"/>
<keyword evidence="1" id="KW-1133">Transmembrane helix</keyword>
<dbReference type="InterPro" id="IPR046503">
    <property type="entry name" value="DUF6681"/>
</dbReference>
<evidence type="ECO:0000256" key="1">
    <source>
        <dbReference type="SAM" id="Phobius"/>
    </source>
</evidence>
<comment type="caution">
    <text evidence="2">The sequence shown here is derived from an EMBL/GenBank/DDBJ whole genome shotgun (WGS) entry which is preliminary data.</text>
</comment>
<keyword evidence="1" id="KW-0812">Transmembrane</keyword>
<reference evidence="2 3" key="1">
    <citation type="submission" date="2019-05" db="EMBL/GenBank/DDBJ databases">
        <title>The metagenome of a microbial culture collection derived from dairy environment covers the genomic content of the human microbiome.</title>
        <authorList>
            <person name="Roder T."/>
            <person name="Wuthrich D."/>
            <person name="Sattari Z."/>
            <person name="Von Ah U."/>
            <person name="Bar C."/>
            <person name="Ronchi F."/>
            <person name="Macpherson A.J."/>
            <person name="Ganal-Vonarburg S.C."/>
            <person name="Bruggmann R."/>
            <person name="Vergeres G."/>
        </authorList>
    </citation>
    <scope>NUCLEOTIDE SEQUENCE [LARGE SCALE GENOMIC DNA]</scope>
    <source>
        <strain evidence="2 3">FAM 18815</strain>
    </source>
</reference>
<keyword evidence="1" id="KW-0472">Membrane</keyword>
<name>A0A5R9BY49_9LACO</name>
<sequence>MISFLSLASHYMGMINVKSKLKNQVYTIMAFVGNWYLLYIGIRFLQNGRFLRGFLLLAIFLAFLYFSIMNIYYFFTTKKAPLDISPILEKYIGGTPEEIREKEEFRQRLSRVERASRQSSSPSGVFDDQMLLPAQVRSSPVQKSNIEKIALQMENAGMLFKDYNGRSDDEIQTQMQPDQTEVYAIGDNGVQLPYADIRMVDDKPTVFAGMNQIEEMPVGEIAKVGLSNFSNAKLENHLYLADALLIGGEKKVAGRSGMITEKENYSIKINIAYKRRKTSLPEGLK</sequence>
<dbReference type="Proteomes" id="UP000305541">
    <property type="component" value="Unassembled WGS sequence"/>
</dbReference>
<proteinExistence type="predicted"/>
<dbReference type="EMBL" id="VBTH01000001">
    <property type="protein sequence ID" value="TLQ05664.1"/>
    <property type="molecule type" value="Genomic_DNA"/>
</dbReference>
<feature type="transmembrane region" description="Helical" evidence="1">
    <location>
        <begin position="24"/>
        <end position="42"/>
    </location>
</feature>
<gene>
    <name evidence="2" type="ORF">FEZ51_00340</name>
</gene>
<evidence type="ECO:0000313" key="2">
    <source>
        <dbReference type="EMBL" id="TLQ05664.1"/>
    </source>
</evidence>
<feature type="transmembrane region" description="Helical" evidence="1">
    <location>
        <begin position="54"/>
        <end position="75"/>
    </location>
</feature>
<protein>
    <submittedName>
        <fullName evidence="2">Uncharacterized protein</fullName>
    </submittedName>
</protein>
<dbReference type="Pfam" id="PF20386">
    <property type="entry name" value="DUF6681"/>
    <property type="match status" value="1"/>
</dbReference>
<dbReference type="RefSeq" id="WP_138473556.1">
    <property type="nucleotide sequence ID" value="NZ_VBTH01000001.1"/>
</dbReference>
<evidence type="ECO:0000313" key="3">
    <source>
        <dbReference type="Proteomes" id="UP000305541"/>
    </source>
</evidence>
<organism evidence="2 3">
    <name type="scientific">Pediococcus stilesii</name>
    <dbReference type="NCBI Taxonomy" id="331679"/>
    <lineage>
        <taxon>Bacteria</taxon>
        <taxon>Bacillati</taxon>
        <taxon>Bacillota</taxon>
        <taxon>Bacilli</taxon>
        <taxon>Lactobacillales</taxon>
        <taxon>Lactobacillaceae</taxon>
        <taxon>Pediococcus</taxon>
    </lineage>
</organism>